<feature type="domain" description="Arylsulfotransferase N-terminal" evidence="1">
    <location>
        <begin position="117"/>
        <end position="207"/>
    </location>
</feature>
<reference evidence="2 3" key="1">
    <citation type="submission" date="2011-08" db="EMBL/GenBank/DDBJ databases">
        <title>The Genome Sequence of Clostridium orbiscindens 1_3_50AFAA.</title>
        <authorList>
            <consortium name="The Broad Institute Genome Sequencing Platform"/>
            <person name="Earl A."/>
            <person name="Ward D."/>
            <person name="Feldgarden M."/>
            <person name="Gevers D."/>
            <person name="Daigneault M."/>
            <person name="Strauss J."/>
            <person name="Allen-Vercoe E."/>
            <person name="Young S.K."/>
            <person name="Zeng Q."/>
            <person name="Gargeya S."/>
            <person name="Fitzgerald M."/>
            <person name="Haas B."/>
            <person name="Abouelleil A."/>
            <person name="Alvarado L."/>
            <person name="Arachchi H.M."/>
            <person name="Berlin A."/>
            <person name="Brown A."/>
            <person name="Chapman S.B."/>
            <person name="Chen Z."/>
            <person name="Dunbar C."/>
            <person name="Freedman E."/>
            <person name="Gearin G."/>
            <person name="Gellesch M."/>
            <person name="Goldberg J."/>
            <person name="Griggs A."/>
            <person name="Gujja S."/>
            <person name="Heiman D."/>
            <person name="Howarth C."/>
            <person name="Larson L."/>
            <person name="Lui A."/>
            <person name="MacDonald P.J.P."/>
            <person name="Montmayeur A."/>
            <person name="Murphy C."/>
            <person name="Neiman D."/>
            <person name="Pearson M."/>
            <person name="Priest M."/>
            <person name="Roberts A."/>
            <person name="Saif S."/>
            <person name="Shea T."/>
            <person name="Shenoy N."/>
            <person name="Sisk P."/>
            <person name="Stolte C."/>
            <person name="Sykes S."/>
            <person name="Wortman J."/>
            <person name="Nusbaum C."/>
            <person name="Birren B."/>
        </authorList>
    </citation>
    <scope>NUCLEOTIDE SEQUENCE [LARGE SCALE GENOMIC DNA]</scope>
    <source>
        <strain evidence="2 3">1_3_50AFAA</strain>
    </source>
</reference>
<dbReference type="PANTHER" id="PTHR35340:SF5">
    <property type="entry name" value="ASST-DOMAIN-CONTAINING PROTEIN"/>
    <property type="match status" value="1"/>
</dbReference>
<evidence type="ECO:0000313" key="3">
    <source>
        <dbReference type="Proteomes" id="UP000029585"/>
    </source>
</evidence>
<dbReference type="PATRIC" id="fig|742738.3.peg.1692"/>
<dbReference type="eggNOG" id="ENOG502ZAQ1">
    <property type="taxonomic scope" value="Bacteria"/>
</dbReference>
<dbReference type="Pfam" id="PF17425">
    <property type="entry name" value="Arylsulfotran_N"/>
    <property type="match status" value="1"/>
</dbReference>
<sequence length="587" mass="65593">MNKKKWIKRLLITLAVLLCGFAIFEIIVHVLMDSEMSSRDDWNIQLGERMYTSEERGVSLYSAPCEASIPVSRMVPDEYEEDGFTYYDESVQHRLGQELMELVQQQGNAAIDAPLALLNPFGTGSNGLLLAFQTDRKSEIRYTIHTTSAELPDYTATAQGLGDKQFSRKHCFLLVGLVPGETQEVTLEAIGEWGKVQERATFTIEMPPSSSGYDSRLTYTDGDSAAALSDGLFYATGLGDYYGYTFFFDNSGVLRYEMVLEGFHSDRFLYTDMGLYTCVSSRKIALLTPIGQAIRIYDLGQYELHHDINWGPDGTILALVNDTEQDTVMDVVVELDPETGAVTELVDFSTLMDGYYGAMTHPVPLTGSSFWQAGEDDWLHLNSVQYRQADDSILVSSRETSTIVQVSGVHSTPTLTALIGDPAFWAGTEYESLSYQPQGDFVPQYGQHDVELVEDDSLPEGQYLLRMYDNNYWSLSTRDDYEPELPDSVGTSLTGGSGIHSYVTYYLVDSNAKTFSLAKQFPVTYSSIVSNAQSFDGNYVVNSGVAHEFGEYDSEGNLIRAFSYDCMMNGYRVMKGDFEGFWFREAS</sequence>
<proteinExistence type="predicted"/>
<protein>
    <recommendedName>
        <fullName evidence="1">Arylsulfotransferase N-terminal domain-containing protein</fullName>
    </recommendedName>
</protein>
<dbReference type="InterPro" id="IPR010262">
    <property type="entry name" value="Arylsulfotransferase_bact"/>
</dbReference>
<evidence type="ECO:0000313" key="2">
    <source>
        <dbReference type="EMBL" id="KGF55810.1"/>
    </source>
</evidence>
<keyword evidence="3" id="KW-1185">Reference proteome</keyword>
<evidence type="ECO:0000259" key="1">
    <source>
        <dbReference type="Pfam" id="PF17425"/>
    </source>
</evidence>
<dbReference type="RefSeq" id="WP_021632527.1">
    <property type="nucleotide sequence ID" value="NZ_KN174162.1"/>
</dbReference>
<dbReference type="EMBL" id="ADLO01000054">
    <property type="protein sequence ID" value="KGF55810.1"/>
    <property type="molecule type" value="Genomic_DNA"/>
</dbReference>
<dbReference type="Gene3D" id="2.60.40.3100">
    <property type="entry name" value="Arylsulphate sulphotransferase monomer, N-terminal domain"/>
    <property type="match status" value="1"/>
</dbReference>
<comment type="caution">
    <text evidence="2">The sequence shown here is derived from an EMBL/GenBank/DDBJ whole genome shotgun (WGS) entry which is preliminary data.</text>
</comment>
<dbReference type="HOGENOM" id="CLU_024981_0_0_9"/>
<dbReference type="AlphaFoldDB" id="A0A096B9U3"/>
<organism evidence="2 3">
    <name type="scientific">Flavonifractor plautii 1_3_50AFAA</name>
    <dbReference type="NCBI Taxonomy" id="742738"/>
    <lineage>
        <taxon>Bacteria</taxon>
        <taxon>Bacillati</taxon>
        <taxon>Bacillota</taxon>
        <taxon>Clostridia</taxon>
        <taxon>Eubacteriales</taxon>
        <taxon>Oscillospiraceae</taxon>
        <taxon>Flavonifractor</taxon>
    </lineage>
</organism>
<accession>A0A096B9U3</accession>
<name>A0A096B9U3_FLAPL</name>
<dbReference type="Pfam" id="PF05935">
    <property type="entry name" value="Arylsulfotrans"/>
    <property type="match status" value="1"/>
</dbReference>
<dbReference type="InterPro" id="IPR038477">
    <property type="entry name" value="ASST_N_sf"/>
</dbReference>
<dbReference type="PANTHER" id="PTHR35340">
    <property type="entry name" value="PQQ ENZYME REPEAT PROTEIN-RELATED"/>
    <property type="match status" value="1"/>
</dbReference>
<dbReference type="GO" id="GO:0004062">
    <property type="term" value="F:aryl sulfotransferase activity"/>
    <property type="evidence" value="ECO:0007669"/>
    <property type="project" value="InterPro"/>
</dbReference>
<dbReference type="InterPro" id="IPR053143">
    <property type="entry name" value="Arylsulfate_ST"/>
</dbReference>
<gene>
    <name evidence="2" type="ORF">HMPREF9460_01644</name>
</gene>
<dbReference type="InterPro" id="IPR035391">
    <property type="entry name" value="Arylsulfotran_N"/>
</dbReference>
<dbReference type="Proteomes" id="UP000029585">
    <property type="component" value="Unassembled WGS sequence"/>
</dbReference>